<dbReference type="STRING" id="1798667.A3J08_03355"/>
<dbReference type="AlphaFoldDB" id="A0A1G2DLS3"/>
<dbReference type="Proteomes" id="UP000177573">
    <property type="component" value="Unassembled WGS sequence"/>
</dbReference>
<accession>A0A1G2DLS3</accession>
<sequence>MAHTCSREKLEAQFPWMKWYNTKKWTVYELLFPEDEGELASLQESYSEMDRFGLIDCGAGSEVSVSHVGRGGLVNDLFFFDLEQTEGMGFPEVQGPMVEGILTRPWHGHPAGSVVLAVYRWANGSRSYPSGACVGVAPYVPSEESDKEAFNLVREELAKGMSEEGIVALLFGAGDYSTWQATELLRQVKRACAS</sequence>
<protein>
    <submittedName>
        <fullName evidence="1">Uncharacterized protein</fullName>
    </submittedName>
</protein>
<comment type="caution">
    <text evidence="1">The sequence shown here is derived from an EMBL/GenBank/DDBJ whole genome shotgun (WGS) entry which is preliminary data.</text>
</comment>
<dbReference type="EMBL" id="MHLR01000026">
    <property type="protein sequence ID" value="OGZ14615.1"/>
    <property type="molecule type" value="Genomic_DNA"/>
</dbReference>
<reference evidence="1 2" key="1">
    <citation type="journal article" date="2016" name="Nat. Commun.">
        <title>Thousands of microbial genomes shed light on interconnected biogeochemical processes in an aquifer system.</title>
        <authorList>
            <person name="Anantharaman K."/>
            <person name="Brown C.T."/>
            <person name="Hug L.A."/>
            <person name="Sharon I."/>
            <person name="Castelle C.J."/>
            <person name="Probst A.J."/>
            <person name="Thomas B.C."/>
            <person name="Singh A."/>
            <person name="Wilkins M.J."/>
            <person name="Karaoz U."/>
            <person name="Brodie E.L."/>
            <person name="Williams K.H."/>
            <person name="Hubbard S.S."/>
            <person name="Banfield J.F."/>
        </authorList>
    </citation>
    <scope>NUCLEOTIDE SEQUENCE [LARGE SCALE GENOMIC DNA]</scope>
</reference>
<proteinExistence type="predicted"/>
<name>A0A1G2DLS3_9BACT</name>
<gene>
    <name evidence="1" type="ORF">A3J08_03355</name>
</gene>
<evidence type="ECO:0000313" key="1">
    <source>
        <dbReference type="EMBL" id="OGZ14615.1"/>
    </source>
</evidence>
<evidence type="ECO:0000313" key="2">
    <source>
        <dbReference type="Proteomes" id="UP000177573"/>
    </source>
</evidence>
<organism evidence="1 2">
    <name type="scientific">Candidatus Lloydbacteria bacterium RIFCSPLOWO2_02_FULL_51_11</name>
    <dbReference type="NCBI Taxonomy" id="1798667"/>
    <lineage>
        <taxon>Bacteria</taxon>
        <taxon>Candidatus Lloydiibacteriota</taxon>
    </lineage>
</organism>